<comment type="caution">
    <text evidence="7">The sequence shown here is derived from an EMBL/GenBank/DDBJ whole genome shotgun (WGS) entry which is preliminary data.</text>
</comment>
<protein>
    <submittedName>
        <fullName evidence="7">YihY/virulence factor BrkB family protein</fullName>
    </submittedName>
</protein>
<evidence type="ECO:0000313" key="7">
    <source>
        <dbReference type="EMBL" id="MBC3886708.1"/>
    </source>
</evidence>
<feature type="transmembrane region" description="Helical" evidence="6">
    <location>
        <begin position="211"/>
        <end position="233"/>
    </location>
</feature>
<evidence type="ECO:0000256" key="4">
    <source>
        <dbReference type="ARBA" id="ARBA00022989"/>
    </source>
</evidence>
<dbReference type="Pfam" id="PF03631">
    <property type="entry name" value="Virul_fac_BrkB"/>
    <property type="match status" value="1"/>
</dbReference>
<sequence>MIERLQNLSIVKLVFYIKKDFENTDFAGICSQMSFYLLMAFFPLLLFLISFVGKIIKPFESYLYEILKVFLPSLSYTYVTNLLNSMTSQFSNSDYSLIVISFFFSSLAARAIMNGINQTYGQKETRSLGRIWSLSFLFTILFTLAVILIVIAYIFSADIGAIIFENLGAIAFYSPSIRLFAVVFSWLASALIFNMIYMAAPAQPLKFLEGLPGALFATAGLNIAFRVFTWFVNNSTKYSALYGNLGGLFALLVGLYFICVILNLGGKINLYWSLYKSKAV</sequence>
<accession>A0A923HY25</accession>
<dbReference type="GO" id="GO:0005886">
    <property type="term" value="C:plasma membrane"/>
    <property type="evidence" value="ECO:0007669"/>
    <property type="project" value="UniProtKB-SubCell"/>
</dbReference>
<feature type="transmembrane region" description="Helical" evidence="6">
    <location>
        <begin position="176"/>
        <end position="199"/>
    </location>
</feature>
<keyword evidence="2" id="KW-1003">Cell membrane</keyword>
<reference evidence="7" key="1">
    <citation type="submission" date="2019-10" db="EMBL/GenBank/DDBJ databases">
        <authorList>
            <person name="Ross D.E."/>
            <person name="Gulliver D."/>
        </authorList>
    </citation>
    <scope>NUCLEOTIDE SEQUENCE</scope>
    <source>
        <strain evidence="7">DER-2019</strain>
    </source>
</reference>
<evidence type="ECO:0000256" key="2">
    <source>
        <dbReference type="ARBA" id="ARBA00022475"/>
    </source>
</evidence>
<feature type="transmembrane region" description="Helical" evidence="6">
    <location>
        <begin position="95"/>
        <end position="113"/>
    </location>
</feature>
<feature type="transmembrane region" description="Helical" evidence="6">
    <location>
        <begin position="134"/>
        <end position="156"/>
    </location>
</feature>
<comment type="subcellular location">
    <subcellularLocation>
        <location evidence="1">Cell membrane</location>
        <topology evidence="1">Multi-pass membrane protein</topology>
    </subcellularLocation>
</comment>
<name>A0A923HY25_9FIRM</name>
<organism evidence="7 8">
    <name type="scientific">Acetobacterium paludosum</name>
    <dbReference type="NCBI Taxonomy" id="52693"/>
    <lineage>
        <taxon>Bacteria</taxon>
        <taxon>Bacillati</taxon>
        <taxon>Bacillota</taxon>
        <taxon>Clostridia</taxon>
        <taxon>Eubacteriales</taxon>
        <taxon>Eubacteriaceae</taxon>
        <taxon>Acetobacterium</taxon>
    </lineage>
</organism>
<reference evidence="7" key="2">
    <citation type="submission" date="2020-10" db="EMBL/GenBank/DDBJ databases">
        <title>Comparative genomics of the Acetobacterium genus.</title>
        <authorList>
            <person name="Marshall C."/>
            <person name="May H."/>
            <person name="Norman S."/>
        </authorList>
    </citation>
    <scope>NUCLEOTIDE SEQUENCE</scope>
    <source>
        <strain evidence="7">DER-2019</strain>
    </source>
</reference>
<evidence type="ECO:0000313" key="8">
    <source>
        <dbReference type="Proteomes" id="UP000616595"/>
    </source>
</evidence>
<feature type="transmembrane region" description="Helical" evidence="6">
    <location>
        <begin position="35"/>
        <end position="56"/>
    </location>
</feature>
<feature type="transmembrane region" description="Helical" evidence="6">
    <location>
        <begin position="245"/>
        <end position="266"/>
    </location>
</feature>
<evidence type="ECO:0000256" key="5">
    <source>
        <dbReference type="ARBA" id="ARBA00023136"/>
    </source>
</evidence>
<keyword evidence="3 6" id="KW-0812">Transmembrane</keyword>
<dbReference type="RefSeq" id="WP_148565349.1">
    <property type="nucleotide sequence ID" value="NZ_RXYA01000001.1"/>
</dbReference>
<evidence type="ECO:0000256" key="6">
    <source>
        <dbReference type="SAM" id="Phobius"/>
    </source>
</evidence>
<dbReference type="Proteomes" id="UP000616595">
    <property type="component" value="Unassembled WGS sequence"/>
</dbReference>
<dbReference type="PANTHER" id="PTHR30213:SF0">
    <property type="entry name" value="UPF0761 MEMBRANE PROTEIN YIHY"/>
    <property type="match status" value="1"/>
</dbReference>
<evidence type="ECO:0000256" key="1">
    <source>
        <dbReference type="ARBA" id="ARBA00004651"/>
    </source>
</evidence>
<dbReference type="PIRSF" id="PIRSF035875">
    <property type="entry name" value="RNase_BN"/>
    <property type="match status" value="1"/>
</dbReference>
<keyword evidence="8" id="KW-1185">Reference proteome</keyword>
<dbReference type="OrthoDB" id="9775903at2"/>
<dbReference type="PANTHER" id="PTHR30213">
    <property type="entry name" value="INNER MEMBRANE PROTEIN YHJD"/>
    <property type="match status" value="1"/>
</dbReference>
<evidence type="ECO:0000256" key="3">
    <source>
        <dbReference type="ARBA" id="ARBA00022692"/>
    </source>
</evidence>
<gene>
    <name evidence="7" type="ORF">GH810_00045</name>
</gene>
<dbReference type="AlphaFoldDB" id="A0A923HY25"/>
<keyword evidence="4 6" id="KW-1133">Transmembrane helix</keyword>
<proteinExistence type="predicted"/>
<dbReference type="InterPro" id="IPR017039">
    <property type="entry name" value="Virul_fac_BrkB"/>
</dbReference>
<dbReference type="EMBL" id="WJBD01000001">
    <property type="protein sequence ID" value="MBC3886708.1"/>
    <property type="molecule type" value="Genomic_DNA"/>
</dbReference>
<keyword evidence="5 6" id="KW-0472">Membrane</keyword>